<dbReference type="AlphaFoldDB" id="A0A1H4ABC0"/>
<sequence length="294" mass="34218">MTDRLHFIPVGFDFHRLIYPISKGDLPADRVVLIDTDTEDVDSRAGDLAGNMVQRLEESFELIDVDVDHEQIEYEQLYSYENLYPLAYDYLWTELQKGNEVYVNISSMPRTVAFAFATAADSIIAEKDPKYRDQVHTYYAAPDEYLVLDMIEAIDNQIEFLEKLEDIRMPERLHELKEIREKIDRVGVTEGVREIDDGDMYVEFPASPARELQDFEESILEFLYREGAMESTSQLAEQLAADLGEEYNDSFRSRVQYNASNLDERGYVDRDEKGNRHETSLSTMGMMWVKTHRD</sequence>
<dbReference type="EMBL" id="FNQT01000005">
    <property type="protein sequence ID" value="SEA33186.1"/>
    <property type="molecule type" value="Genomic_DNA"/>
</dbReference>
<name>A0A1H4ABC0_9EURY</name>
<dbReference type="STRING" id="555874.SAMN04488065_2710"/>
<dbReference type="RefSeq" id="WP_092635693.1">
    <property type="nucleotide sequence ID" value="NZ_FNQT01000005.1"/>
</dbReference>
<accession>A0A1H4ABC0</accession>
<proteinExistence type="predicted"/>
<evidence type="ECO:0000259" key="1">
    <source>
        <dbReference type="Pfam" id="PF19810"/>
    </source>
</evidence>
<dbReference type="Proteomes" id="UP000236755">
    <property type="component" value="Unassembled WGS sequence"/>
</dbReference>
<evidence type="ECO:0000313" key="3">
    <source>
        <dbReference type="Proteomes" id="UP000236755"/>
    </source>
</evidence>
<organism evidence="2 3">
    <name type="scientific">Haloplanus vescus</name>
    <dbReference type="NCBI Taxonomy" id="555874"/>
    <lineage>
        <taxon>Archaea</taxon>
        <taxon>Methanobacteriati</taxon>
        <taxon>Methanobacteriota</taxon>
        <taxon>Stenosarchaea group</taxon>
        <taxon>Halobacteria</taxon>
        <taxon>Halobacteriales</taxon>
        <taxon>Haloferacaceae</taxon>
        <taxon>Haloplanus</taxon>
    </lineage>
</organism>
<keyword evidence="3" id="KW-1185">Reference proteome</keyword>
<dbReference type="Pfam" id="PF19810">
    <property type="entry name" value="HFX_2341_N"/>
    <property type="match status" value="1"/>
</dbReference>
<dbReference type="InterPro" id="IPR046260">
    <property type="entry name" value="HFX_2341-like_N"/>
</dbReference>
<protein>
    <recommendedName>
        <fullName evidence="1">HFX-2341-like N-terminal domain-containing protein</fullName>
    </recommendedName>
</protein>
<reference evidence="2 3" key="1">
    <citation type="submission" date="2016-10" db="EMBL/GenBank/DDBJ databases">
        <authorList>
            <person name="de Groot N.N."/>
        </authorList>
    </citation>
    <scope>NUCLEOTIDE SEQUENCE [LARGE SCALE GENOMIC DNA]</scope>
    <source>
        <strain evidence="2 3">CGMCC 1.8712</strain>
    </source>
</reference>
<feature type="domain" description="HFX-2341-like N-terminal" evidence="1">
    <location>
        <begin position="4"/>
        <end position="145"/>
    </location>
</feature>
<gene>
    <name evidence="2" type="ORF">SAMN04488065_2710</name>
</gene>
<evidence type="ECO:0000313" key="2">
    <source>
        <dbReference type="EMBL" id="SEA33186.1"/>
    </source>
</evidence>
<dbReference type="OrthoDB" id="197035at2157"/>